<protein>
    <recommendedName>
        <fullName evidence="10">Elongation factor Tu</fullName>
    </recommendedName>
</protein>
<dbReference type="FunFam" id="2.40.30.10:FF:000001">
    <property type="entry name" value="Elongation factor Tu"/>
    <property type="match status" value="1"/>
</dbReference>
<dbReference type="PRINTS" id="PR00315">
    <property type="entry name" value="ELONGATNFCT"/>
</dbReference>
<evidence type="ECO:0000256" key="8">
    <source>
        <dbReference type="ARBA" id="ARBA00022917"/>
    </source>
</evidence>
<dbReference type="InterPro" id="IPR000795">
    <property type="entry name" value="T_Tr_GTP-bd_dom"/>
</dbReference>
<dbReference type="PANTHER" id="PTHR43721">
    <property type="entry name" value="ELONGATION FACTOR TU-RELATED"/>
    <property type="match status" value="1"/>
</dbReference>
<keyword evidence="5 12" id="KW-0251">Elongation factor</keyword>
<evidence type="ECO:0000259" key="11">
    <source>
        <dbReference type="PROSITE" id="PS51722"/>
    </source>
</evidence>
<evidence type="ECO:0000256" key="2">
    <source>
        <dbReference type="ARBA" id="ARBA00022490"/>
    </source>
</evidence>
<dbReference type="Gene3D" id="2.40.30.10">
    <property type="entry name" value="Translation factors"/>
    <property type="match status" value="2"/>
</dbReference>
<dbReference type="NCBIfam" id="NF009373">
    <property type="entry name" value="PRK12736.1"/>
    <property type="match status" value="1"/>
</dbReference>
<dbReference type="GO" id="GO:0046872">
    <property type="term" value="F:metal ion binding"/>
    <property type="evidence" value="ECO:0007669"/>
    <property type="project" value="UniProtKB-KW"/>
</dbReference>
<keyword evidence="8" id="KW-0648">Protein biosynthesis</keyword>
<dbReference type="Gene3D" id="3.40.50.300">
    <property type="entry name" value="P-loop containing nucleotide triphosphate hydrolases"/>
    <property type="match status" value="1"/>
</dbReference>
<gene>
    <name evidence="12" type="ORF">AOZ06_02470</name>
</gene>
<dbReference type="PANTHER" id="PTHR43721:SF22">
    <property type="entry name" value="ELONGATION FACTOR TU, MITOCHONDRIAL"/>
    <property type="match status" value="1"/>
</dbReference>
<dbReference type="SUPFAM" id="SSF52540">
    <property type="entry name" value="P-loop containing nucleoside triphosphate hydrolases"/>
    <property type="match status" value="1"/>
</dbReference>
<dbReference type="EMBL" id="CP012752">
    <property type="protein sequence ID" value="ALG14502.1"/>
    <property type="molecule type" value="Genomic_DNA"/>
</dbReference>
<evidence type="ECO:0000256" key="5">
    <source>
        <dbReference type="ARBA" id="ARBA00022768"/>
    </source>
</evidence>
<keyword evidence="3" id="KW-0479">Metal-binding</keyword>
<keyword evidence="9" id="KW-0342">GTP-binding</keyword>
<evidence type="ECO:0000313" key="12">
    <source>
        <dbReference type="EMBL" id="ALG14502.1"/>
    </source>
</evidence>
<dbReference type="NCBIfam" id="NF000766">
    <property type="entry name" value="PRK00049.1"/>
    <property type="match status" value="1"/>
</dbReference>
<dbReference type="GO" id="GO:0005525">
    <property type="term" value="F:GTP binding"/>
    <property type="evidence" value="ECO:0007669"/>
    <property type="project" value="UniProtKB-KW"/>
</dbReference>
<dbReference type="InterPro" id="IPR004160">
    <property type="entry name" value="Transl_elong_EFTu/EF1A_C"/>
</dbReference>
<proteinExistence type="predicted"/>
<evidence type="ECO:0000313" key="13">
    <source>
        <dbReference type="Proteomes" id="UP000063699"/>
    </source>
</evidence>
<sequence length="401" mass="43946">MALARNNAFTKPHDKQHINVGTIGHVGHGKSTLTVAITRVLHDKHPELNTAVTADDLDVTPEEFSRGITIPISHVEYETRTRHYTHIDCPGHAGYVRNMITGTSQMDVAILVVSALDGPMPQTREHLRIVKHLGVRDVVVALTKCDGTSDEYLVGLVEIEVRDLLSKNGFRGKEVPVIRLSASQALEGEPQWVERMRELLDALDAAAPNLRRDTQSPFLMPIEDTFLADGGTVVTGRIERGTIGLRHEVDLLGITGTRTNTVVDSIRVFAKPRDRAEAGDIVGLRLLGAELADVKRGMVLAEPRSVRPCTEVEVSAHVLDYLDDGRTHPFFDGYEAQFHFHTARVTGVVRLADGVEMASPGRDVVLTVSLLRPVVILEGMPFVMREGGLTVAVGSVRRLLS</sequence>
<keyword evidence="2" id="KW-0963">Cytoplasm</keyword>
<dbReference type="InterPro" id="IPR004161">
    <property type="entry name" value="EFTu-like_2"/>
</dbReference>
<reference evidence="12 13" key="1">
    <citation type="submission" date="2015-07" db="EMBL/GenBank/DDBJ databases">
        <title>Genome sequencing of Kibdelosporangium phytohabitans.</title>
        <authorList>
            <person name="Qin S."/>
            <person name="Xing K."/>
        </authorList>
    </citation>
    <scope>NUCLEOTIDE SEQUENCE [LARGE SCALE GENOMIC DNA]</scope>
    <source>
        <strain evidence="12 13">KLBMP1111</strain>
    </source>
</reference>
<keyword evidence="4" id="KW-0547">Nucleotide-binding</keyword>
<comment type="subunit">
    <text evidence="1">Monomer.</text>
</comment>
<dbReference type="PROSITE" id="PS51722">
    <property type="entry name" value="G_TR_2"/>
    <property type="match status" value="1"/>
</dbReference>
<dbReference type="InterPro" id="IPR050055">
    <property type="entry name" value="EF-Tu_GTPase"/>
</dbReference>
<name>A0A0N9IDI1_9PSEU</name>
<dbReference type="Pfam" id="PF03144">
    <property type="entry name" value="GTP_EFTU_D2"/>
    <property type="match status" value="1"/>
</dbReference>
<dbReference type="FunFam" id="3.40.50.300:FF:000576">
    <property type="entry name" value="Elongation factor Tu"/>
    <property type="match status" value="1"/>
</dbReference>
<dbReference type="GO" id="GO:0003746">
    <property type="term" value="F:translation elongation factor activity"/>
    <property type="evidence" value="ECO:0007669"/>
    <property type="project" value="UniProtKB-KW"/>
</dbReference>
<dbReference type="Proteomes" id="UP000063699">
    <property type="component" value="Chromosome"/>
</dbReference>
<keyword evidence="13" id="KW-1185">Reference proteome</keyword>
<feature type="domain" description="Tr-type G" evidence="11">
    <location>
        <begin position="15"/>
        <end position="211"/>
    </location>
</feature>
<dbReference type="AlphaFoldDB" id="A0A0N9IDI1"/>
<evidence type="ECO:0000256" key="9">
    <source>
        <dbReference type="ARBA" id="ARBA00023134"/>
    </source>
</evidence>
<dbReference type="InterPro" id="IPR009000">
    <property type="entry name" value="Transl_B-barrel_sf"/>
</dbReference>
<dbReference type="InterPro" id="IPR009001">
    <property type="entry name" value="Transl_elong_EF1A/Init_IF2_C"/>
</dbReference>
<dbReference type="GO" id="GO:0003924">
    <property type="term" value="F:GTPase activity"/>
    <property type="evidence" value="ECO:0007669"/>
    <property type="project" value="InterPro"/>
</dbReference>
<dbReference type="Pfam" id="PF00009">
    <property type="entry name" value="GTP_EFTU"/>
    <property type="match status" value="1"/>
</dbReference>
<dbReference type="KEGG" id="kphy:AOZ06_02470"/>
<organism evidence="12 13">
    <name type="scientific">Kibdelosporangium phytohabitans</name>
    <dbReference type="NCBI Taxonomy" id="860235"/>
    <lineage>
        <taxon>Bacteria</taxon>
        <taxon>Bacillati</taxon>
        <taxon>Actinomycetota</taxon>
        <taxon>Actinomycetes</taxon>
        <taxon>Pseudonocardiales</taxon>
        <taxon>Pseudonocardiaceae</taxon>
        <taxon>Kibdelosporangium</taxon>
    </lineage>
</organism>
<dbReference type="InterPro" id="IPR027417">
    <property type="entry name" value="P-loop_NTPase"/>
</dbReference>
<accession>A0A0N9IDI1</accession>
<evidence type="ECO:0000256" key="7">
    <source>
        <dbReference type="ARBA" id="ARBA00022842"/>
    </source>
</evidence>
<evidence type="ECO:0000256" key="4">
    <source>
        <dbReference type="ARBA" id="ARBA00022741"/>
    </source>
</evidence>
<dbReference type="STRING" id="860235.AOZ06_02470"/>
<dbReference type="Pfam" id="PF03143">
    <property type="entry name" value="GTP_EFTU_D3"/>
    <property type="match status" value="1"/>
</dbReference>
<keyword evidence="7" id="KW-0460">Magnesium</keyword>
<evidence type="ECO:0000256" key="1">
    <source>
        <dbReference type="ARBA" id="ARBA00011245"/>
    </source>
</evidence>
<evidence type="ECO:0000256" key="10">
    <source>
        <dbReference type="ARBA" id="ARBA00029554"/>
    </source>
</evidence>
<keyword evidence="6" id="KW-0378">Hydrolase</keyword>
<evidence type="ECO:0000256" key="3">
    <source>
        <dbReference type="ARBA" id="ARBA00022723"/>
    </source>
</evidence>
<dbReference type="SUPFAM" id="SSF50447">
    <property type="entry name" value="Translation proteins"/>
    <property type="match status" value="1"/>
</dbReference>
<dbReference type="SUPFAM" id="SSF50465">
    <property type="entry name" value="EF-Tu/eEF-1alpha/eIF2-gamma C-terminal domain"/>
    <property type="match status" value="1"/>
</dbReference>
<evidence type="ECO:0000256" key="6">
    <source>
        <dbReference type="ARBA" id="ARBA00022801"/>
    </source>
</evidence>